<keyword evidence="5" id="KW-0539">Nucleus</keyword>
<evidence type="ECO:0000256" key="5">
    <source>
        <dbReference type="ARBA" id="ARBA00023242"/>
    </source>
</evidence>
<dbReference type="GO" id="GO:0006364">
    <property type="term" value="P:rRNA processing"/>
    <property type="evidence" value="ECO:0007669"/>
    <property type="project" value="UniProtKB-KW"/>
</dbReference>
<evidence type="ECO:0000256" key="2">
    <source>
        <dbReference type="ARBA" id="ARBA00004604"/>
    </source>
</evidence>
<evidence type="ECO:0000256" key="3">
    <source>
        <dbReference type="ARBA" id="ARBA00008105"/>
    </source>
</evidence>
<sequence length="351" mass="40655">MALQRRSRPKKNVLRLCISTLTYTLLLEAFAYFRSSDFSFFYPLPVLYLLPREVPTPKPSMSSMRNAVQRRNHKERGQVQGREKWGLLEKHKDYSLRAKDYNAKKAKLKRLEEKARDRNPDEFAFGMMGDKNRTQGRHGRGKGTARESAAAQGLSHEAIKLLKTQDKGYLRTVGERVRREIERLEREVELQDGMNKALGKKDGKKDGESDAEDDGFDDDSDFDFGAPVQPKPTRTVFADDRQDQLAMKKQRIQKEEPASESEEEDQTSSKTRKTPKQLQAERQALADARRARKLRKRTIEARNNKLTALHKQHAEIQTAEQELDWQRAKMENSVGGTNKDGIKWKIRERKR</sequence>
<dbReference type="PANTHER" id="PTHR12838">
    <property type="entry name" value="U3 SMALL NUCLEOLAR RNA-ASSOCIATED PROTEIN 11"/>
    <property type="match status" value="1"/>
</dbReference>
<evidence type="ECO:0000313" key="7">
    <source>
        <dbReference type="EMBL" id="KAJ9492053.1"/>
    </source>
</evidence>
<feature type="compositionally biased region" description="Basic residues" evidence="6">
    <location>
        <begin position="134"/>
        <end position="143"/>
    </location>
</feature>
<dbReference type="InterPro" id="IPR007144">
    <property type="entry name" value="SSU_processome_Utp11"/>
</dbReference>
<dbReference type="EMBL" id="LACB01000019">
    <property type="protein sequence ID" value="KAJ9492053.1"/>
    <property type="molecule type" value="Genomic_DNA"/>
</dbReference>
<comment type="subcellular location">
    <subcellularLocation>
        <location evidence="2">Nucleus</location>
        <location evidence="2">Nucleolus</location>
    </subcellularLocation>
</comment>
<reference evidence="7" key="1">
    <citation type="submission" date="2015-06" db="EMBL/GenBank/DDBJ databases">
        <authorList>
            <person name="Nguyen H."/>
        </authorList>
    </citation>
    <scope>NUCLEOTIDE SEQUENCE</scope>
    <source>
        <strain evidence="7">DAOM 180753</strain>
    </source>
</reference>
<keyword evidence="8" id="KW-1185">Reference proteome</keyword>
<accession>A0AAI9TRH1</accession>
<comment type="similarity">
    <text evidence="3">Belongs to the UTP11 family.</text>
</comment>
<reference evidence="7" key="2">
    <citation type="journal article" date="2016" name="Fungal Biol.">
        <title>Ochratoxin A production by Penicillium thymicola.</title>
        <authorList>
            <person name="Nguyen H.D.T."/>
            <person name="McMullin D.R."/>
            <person name="Ponomareva E."/>
            <person name="Riley R."/>
            <person name="Pomraning K.R."/>
            <person name="Baker S.E."/>
            <person name="Seifert K.A."/>
        </authorList>
    </citation>
    <scope>NUCLEOTIDE SEQUENCE</scope>
    <source>
        <strain evidence="7">DAOM 180753</strain>
    </source>
</reference>
<feature type="region of interest" description="Disordered" evidence="6">
    <location>
        <begin position="58"/>
        <end position="79"/>
    </location>
</feature>
<evidence type="ECO:0000256" key="4">
    <source>
        <dbReference type="ARBA" id="ARBA00022552"/>
    </source>
</evidence>
<feature type="region of interest" description="Disordered" evidence="6">
    <location>
        <begin position="329"/>
        <end position="351"/>
    </location>
</feature>
<feature type="compositionally biased region" description="Acidic residues" evidence="6">
    <location>
        <begin position="209"/>
        <end position="222"/>
    </location>
</feature>
<gene>
    <name evidence="7" type="ORF">VN97_g1192</name>
</gene>
<protein>
    <recommendedName>
        <fullName evidence="9">U3 small nucleolar RNA-associated protein 11</fullName>
    </recommendedName>
</protein>
<dbReference type="AlphaFoldDB" id="A0AAI9TRH1"/>
<comment type="function">
    <text evidence="1">Involved in nucleolar processing of pre-18S ribosomal RNA.</text>
</comment>
<evidence type="ECO:0000256" key="1">
    <source>
        <dbReference type="ARBA" id="ARBA00004099"/>
    </source>
</evidence>
<proteinExistence type="inferred from homology"/>
<keyword evidence="4" id="KW-0698">rRNA processing</keyword>
<organism evidence="7 8">
    <name type="scientific">Penicillium thymicola</name>
    <dbReference type="NCBI Taxonomy" id="293382"/>
    <lineage>
        <taxon>Eukaryota</taxon>
        <taxon>Fungi</taxon>
        <taxon>Dikarya</taxon>
        <taxon>Ascomycota</taxon>
        <taxon>Pezizomycotina</taxon>
        <taxon>Eurotiomycetes</taxon>
        <taxon>Eurotiomycetidae</taxon>
        <taxon>Eurotiales</taxon>
        <taxon>Aspergillaceae</taxon>
        <taxon>Penicillium</taxon>
    </lineage>
</organism>
<evidence type="ECO:0000256" key="6">
    <source>
        <dbReference type="SAM" id="MobiDB-lite"/>
    </source>
</evidence>
<evidence type="ECO:0008006" key="9">
    <source>
        <dbReference type="Google" id="ProtNLM"/>
    </source>
</evidence>
<feature type="region of interest" description="Disordered" evidence="6">
    <location>
        <begin position="194"/>
        <end position="298"/>
    </location>
</feature>
<evidence type="ECO:0000313" key="8">
    <source>
        <dbReference type="Proteomes" id="UP001227192"/>
    </source>
</evidence>
<feature type="compositionally biased region" description="Basic and acidic residues" evidence="6">
    <location>
        <begin position="199"/>
        <end position="208"/>
    </location>
</feature>
<dbReference type="Pfam" id="PF03998">
    <property type="entry name" value="Utp11"/>
    <property type="match status" value="1"/>
</dbReference>
<feature type="region of interest" description="Disordered" evidence="6">
    <location>
        <begin position="113"/>
        <end position="153"/>
    </location>
</feature>
<feature type="compositionally biased region" description="Low complexity" evidence="6">
    <location>
        <begin position="277"/>
        <end position="286"/>
    </location>
</feature>
<dbReference type="PANTHER" id="PTHR12838:SF0">
    <property type="entry name" value="U3 SMALL NUCLEOLAR RNA-ASSOCIATED PROTEIN 11-RELATED"/>
    <property type="match status" value="1"/>
</dbReference>
<dbReference type="GO" id="GO:0032040">
    <property type="term" value="C:small-subunit processome"/>
    <property type="evidence" value="ECO:0007669"/>
    <property type="project" value="InterPro"/>
</dbReference>
<name>A0AAI9TRH1_PENTH</name>
<comment type="caution">
    <text evidence="7">The sequence shown here is derived from an EMBL/GenBank/DDBJ whole genome shotgun (WGS) entry which is preliminary data.</text>
</comment>
<dbReference type="Proteomes" id="UP001227192">
    <property type="component" value="Unassembled WGS sequence"/>
</dbReference>